<dbReference type="AlphaFoldDB" id="A0A813FQF9"/>
<dbReference type="OrthoDB" id="427289at2759"/>
<dbReference type="SUPFAM" id="SSF57850">
    <property type="entry name" value="RING/U-box"/>
    <property type="match status" value="1"/>
</dbReference>
<dbReference type="InterPro" id="IPR001841">
    <property type="entry name" value="Znf_RING"/>
</dbReference>
<evidence type="ECO:0000256" key="3">
    <source>
        <dbReference type="ARBA" id="ARBA00022833"/>
    </source>
</evidence>
<protein>
    <recommendedName>
        <fullName evidence="6">RING-type domain-containing protein</fullName>
    </recommendedName>
</protein>
<accession>A0A813FQF9</accession>
<evidence type="ECO:0000256" key="2">
    <source>
        <dbReference type="ARBA" id="ARBA00022771"/>
    </source>
</evidence>
<dbReference type="Gene3D" id="3.30.40.10">
    <property type="entry name" value="Zinc/RING finger domain, C3HC4 (zinc finger)"/>
    <property type="match status" value="1"/>
</dbReference>
<dbReference type="EMBL" id="CAJNNV010025916">
    <property type="protein sequence ID" value="CAE8616586.1"/>
    <property type="molecule type" value="Genomic_DNA"/>
</dbReference>
<dbReference type="PROSITE" id="PS50089">
    <property type="entry name" value="ZF_RING_2"/>
    <property type="match status" value="1"/>
</dbReference>
<feature type="domain" description="RING-type" evidence="6">
    <location>
        <begin position="194"/>
        <end position="233"/>
    </location>
</feature>
<name>A0A813FQF9_POLGL</name>
<dbReference type="GO" id="GO:0016567">
    <property type="term" value="P:protein ubiquitination"/>
    <property type="evidence" value="ECO:0007669"/>
    <property type="project" value="TreeGrafter"/>
</dbReference>
<sequence>EIRDPAARQHNFMDWLPAASSSLLIVQEDQELDQLRQAVLRRRDVAITACSIEIVVSIAALSLYDIRRTILVPILNTILASLAGLGLLGALRLELHRIQVHGVITTGLLIACLLNFLAEAMLTHAGLGSDTLPGWLVLLLLFVPYSLNLCCSILSLYLGSALSDYLEKEDSKCGLLASERIEMQADRLNGQDTCCVCMDKRKDSVLTPCGHRAVCSECGETLKARSRKCPVCRQTITGVVRVFDS</sequence>
<evidence type="ECO:0000256" key="5">
    <source>
        <dbReference type="SAM" id="Phobius"/>
    </source>
</evidence>
<keyword evidence="2 4" id="KW-0863">Zinc-finger</keyword>
<keyword evidence="5" id="KW-0812">Transmembrane</keyword>
<evidence type="ECO:0000256" key="4">
    <source>
        <dbReference type="PROSITE-ProRule" id="PRU00175"/>
    </source>
</evidence>
<evidence type="ECO:0000313" key="8">
    <source>
        <dbReference type="Proteomes" id="UP000654075"/>
    </source>
</evidence>
<organism evidence="7 8">
    <name type="scientific">Polarella glacialis</name>
    <name type="common">Dinoflagellate</name>
    <dbReference type="NCBI Taxonomy" id="89957"/>
    <lineage>
        <taxon>Eukaryota</taxon>
        <taxon>Sar</taxon>
        <taxon>Alveolata</taxon>
        <taxon>Dinophyceae</taxon>
        <taxon>Suessiales</taxon>
        <taxon>Suessiaceae</taxon>
        <taxon>Polarella</taxon>
    </lineage>
</organism>
<comment type="caution">
    <text evidence="7">The sequence shown here is derived from an EMBL/GenBank/DDBJ whole genome shotgun (WGS) entry which is preliminary data.</text>
</comment>
<dbReference type="PANTHER" id="PTHR46858">
    <property type="entry name" value="OS05G0521000 PROTEIN"/>
    <property type="match status" value="1"/>
</dbReference>
<evidence type="ECO:0000259" key="6">
    <source>
        <dbReference type="PROSITE" id="PS50089"/>
    </source>
</evidence>
<feature type="transmembrane region" description="Helical" evidence="5">
    <location>
        <begin position="45"/>
        <end position="64"/>
    </location>
</feature>
<dbReference type="Pfam" id="PF13920">
    <property type="entry name" value="zf-C3HC4_3"/>
    <property type="match status" value="1"/>
</dbReference>
<keyword evidence="3" id="KW-0862">Zinc</keyword>
<dbReference type="OMA" id="YLADEMC"/>
<feature type="transmembrane region" description="Helical" evidence="5">
    <location>
        <begin position="134"/>
        <end position="158"/>
    </location>
</feature>
<dbReference type="SMART" id="SM00184">
    <property type="entry name" value="RING"/>
    <property type="match status" value="1"/>
</dbReference>
<keyword evidence="1" id="KW-0479">Metal-binding</keyword>
<feature type="transmembrane region" description="Helical" evidence="5">
    <location>
        <begin position="70"/>
        <end position="91"/>
    </location>
</feature>
<dbReference type="InterPro" id="IPR013083">
    <property type="entry name" value="Znf_RING/FYVE/PHD"/>
</dbReference>
<proteinExistence type="predicted"/>
<keyword evidence="5" id="KW-0472">Membrane</keyword>
<dbReference type="Proteomes" id="UP000654075">
    <property type="component" value="Unassembled WGS sequence"/>
</dbReference>
<feature type="non-terminal residue" evidence="7">
    <location>
        <position position="1"/>
    </location>
</feature>
<evidence type="ECO:0000313" key="7">
    <source>
        <dbReference type="EMBL" id="CAE8616586.1"/>
    </source>
</evidence>
<gene>
    <name evidence="7" type="ORF">PGLA1383_LOCUS34262</name>
</gene>
<dbReference type="GO" id="GO:0008270">
    <property type="term" value="F:zinc ion binding"/>
    <property type="evidence" value="ECO:0007669"/>
    <property type="project" value="UniProtKB-KW"/>
</dbReference>
<feature type="transmembrane region" description="Helical" evidence="5">
    <location>
        <begin position="103"/>
        <end position="122"/>
    </location>
</feature>
<dbReference type="PANTHER" id="PTHR46858:SF5">
    <property type="entry name" value="E3 UBIQUITIN-PROTEIN LIGASE APD1-RELATED"/>
    <property type="match status" value="1"/>
</dbReference>
<reference evidence="7" key="1">
    <citation type="submission" date="2021-02" db="EMBL/GenBank/DDBJ databases">
        <authorList>
            <person name="Dougan E. K."/>
            <person name="Rhodes N."/>
            <person name="Thang M."/>
            <person name="Chan C."/>
        </authorList>
    </citation>
    <scope>NUCLEOTIDE SEQUENCE</scope>
</reference>
<keyword evidence="5" id="KW-1133">Transmembrane helix</keyword>
<dbReference type="GO" id="GO:0061630">
    <property type="term" value="F:ubiquitin protein ligase activity"/>
    <property type="evidence" value="ECO:0007669"/>
    <property type="project" value="TreeGrafter"/>
</dbReference>
<keyword evidence="8" id="KW-1185">Reference proteome</keyword>
<evidence type="ECO:0000256" key="1">
    <source>
        <dbReference type="ARBA" id="ARBA00022723"/>
    </source>
</evidence>